<evidence type="ECO:0000313" key="2">
    <source>
        <dbReference type="EMBL" id="RZD19500.1"/>
    </source>
</evidence>
<gene>
    <name evidence="2" type="ORF">EVG15_01050</name>
</gene>
<feature type="domain" description="HTH cro/C1-type" evidence="1">
    <location>
        <begin position="13"/>
        <end position="67"/>
    </location>
</feature>
<proteinExistence type="predicted"/>
<evidence type="ECO:0000259" key="1">
    <source>
        <dbReference type="PROSITE" id="PS50943"/>
    </source>
</evidence>
<comment type="caution">
    <text evidence="2">The sequence shown here is derived from an EMBL/GenBank/DDBJ whole genome shotgun (WGS) entry which is preliminary data.</text>
</comment>
<dbReference type="GO" id="GO:0003677">
    <property type="term" value="F:DNA binding"/>
    <property type="evidence" value="ECO:0007669"/>
    <property type="project" value="InterPro"/>
</dbReference>
<dbReference type="Pfam" id="PF01381">
    <property type="entry name" value="HTH_3"/>
    <property type="match status" value="1"/>
</dbReference>
<dbReference type="InterPro" id="IPR001387">
    <property type="entry name" value="Cro/C1-type_HTH"/>
</dbReference>
<accession>A0A519BQG2</accession>
<dbReference type="Gene3D" id="1.10.260.40">
    <property type="entry name" value="lambda repressor-like DNA-binding domains"/>
    <property type="match status" value="1"/>
</dbReference>
<dbReference type="EMBL" id="SGBB01000001">
    <property type="protein sequence ID" value="RZD19500.1"/>
    <property type="molecule type" value="Genomic_DNA"/>
</dbReference>
<dbReference type="Proteomes" id="UP000319296">
    <property type="component" value="Unassembled WGS sequence"/>
</dbReference>
<sequence>MIFSNSKEFGELIRKARKVQGMNQSELAGASGTGVRFIVDLEKGKPTVEFEKAILVAAMLGIKLDAKIPDNLEG</sequence>
<dbReference type="InterPro" id="IPR010982">
    <property type="entry name" value="Lambda_DNA-bd_dom_sf"/>
</dbReference>
<name>A0A519BQG2_9DELT</name>
<dbReference type="PROSITE" id="PS50943">
    <property type="entry name" value="HTH_CROC1"/>
    <property type="match status" value="1"/>
</dbReference>
<reference evidence="2 3" key="1">
    <citation type="journal article" date="2019" name="ISME J.">
        <title>Insights into ecological role of a new deltaproteobacterial order Candidatus Acidulodesulfobacterales by metagenomics and metatranscriptomics.</title>
        <authorList>
            <person name="Tan S."/>
            <person name="Liu J."/>
            <person name="Fang Y."/>
            <person name="Hedlund B.P."/>
            <person name="Lian Z.H."/>
            <person name="Huang L.Y."/>
            <person name="Li J.T."/>
            <person name="Huang L.N."/>
            <person name="Li W.J."/>
            <person name="Jiang H.C."/>
            <person name="Dong H.L."/>
            <person name="Shu W.S."/>
        </authorList>
    </citation>
    <scope>NUCLEOTIDE SEQUENCE [LARGE SCALE GENOMIC DNA]</scope>
    <source>
        <strain evidence="2">AP1</strain>
    </source>
</reference>
<dbReference type="SUPFAM" id="SSF47413">
    <property type="entry name" value="lambda repressor-like DNA-binding domains"/>
    <property type="match status" value="1"/>
</dbReference>
<evidence type="ECO:0000313" key="3">
    <source>
        <dbReference type="Proteomes" id="UP000319296"/>
    </source>
</evidence>
<organism evidence="2 3">
    <name type="scientific">Candidatus Acididesulfobacter diazotrophicus</name>
    <dbReference type="NCBI Taxonomy" id="2597226"/>
    <lineage>
        <taxon>Bacteria</taxon>
        <taxon>Deltaproteobacteria</taxon>
        <taxon>Candidatus Acidulodesulfobacterales</taxon>
        <taxon>Candidatus Acididesulfobacter</taxon>
    </lineage>
</organism>
<dbReference type="SMART" id="SM00530">
    <property type="entry name" value="HTH_XRE"/>
    <property type="match status" value="1"/>
</dbReference>
<protein>
    <submittedName>
        <fullName evidence="2">Transcriptional regulator</fullName>
    </submittedName>
</protein>
<dbReference type="CDD" id="cd00093">
    <property type="entry name" value="HTH_XRE"/>
    <property type="match status" value="1"/>
</dbReference>
<dbReference type="AlphaFoldDB" id="A0A519BQG2"/>